<comment type="caution">
    <text evidence="2">The sequence shown here is derived from an EMBL/GenBank/DDBJ whole genome shotgun (WGS) entry which is preliminary data.</text>
</comment>
<proteinExistence type="predicted"/>
<feature type="compositionally biased region" description="Basic residues" evidence="1">
    <location>
        <begin position="217"/>
        <end position="226"/>
    </location>
</feature>
<protein>
    <submittedName>
        <fullName evidence="2">Uncharacterized protein</fullName>
    </submittedName>
</protein>
<organism evidence="2 3">
    <name type="scientific">Polarella glacialis</name>
    <name type="common">Dinoflagellate</name>
    <dbReference type="NCBI Taxonomy" id="89957"/>
    <lineage>
        <taxon>Eukaryota</taxon>
        <taxon>Sar</taxon>
        <taxon>Alveolata</taxon>
        <taxon>Dinophyceae</taxon>
        <taxon>Suessiales</taxon>
        <taxon>Suessiaceae</taxon>
        <taxon>Polarella</taxon>
    </lineage>
</organism>
<reference evidence="2" key="1">
    <citation type="submission" date="2021-02" db="EMBL/GenBank/DDBJ databases">
        <authorList>
            <person name="Dougan E. K."/>
            <person name="Rhodes N."/>
            <person name="Thang M."/>
            <person name="Chan C."/>
        </authorList>
    </citation>
    <scope>NUCLEOTIDE SEQUENCE</scope>
</reference>
<evidence type="ECO:0000313" key="3">
    <source>
        <dbReference type="Proteomes" id="UP000654075"/>
    </source>
</evidence>
<dbReference type="OrthoDB" id="436646at2759"/>
<feature type="compositionally biased region" description="Polar residues" evidence="1">
    <location>
        <begin position="1"/>
        <end position="12"/>
    </location>
</feature>
<dbReference type="EMBL" id="CAJNNV010032758">
    <property type="protein sequence ID" value="CAE8640961.1"/>
    <property type="molecule type" value="Genomic_DNA"/>
</dbReference>
<gene>
    <name evidence="2" type="ORF">PGLA1383_LOCUS55690</name>
</gene>
<accession>A0A813HRV6</accession>
<dbReference type="Proteomes" id="UP000654075">
    <property type="component" value="Unassembled WGS sequence"/>
</dbReference>
<feature type="region of interest" description="Disordered" evidence="1">
    <location>
        <begin position="1"/>
        <end position="26"/>
    </location>
</feature>
<evidence type="ECO:0000313" key="2">
    <source>
        <dbReference type="EMBL" id="CAE8640961.1"/>
    </source>
</evidence>
<sequence>MMKLLSDSSRNPSKSKRGGGSDNELELDADDMETKMLQKGMSAIRNLDRLKDRLEAQPRRIVKDFMTDVRHELGAAPGDGVNLRNWSRRLSFGKFRGLRRCMEMLISIQEKLESGQPRQGQALCIQCIKCLHQVILSNGEWETGWLLTTLQDPSERRPFAGSTTEMAVVSGYLASMAELKKKVHASHNLNKKPPADSSEDDETGGVNEAGGADGAGAKKKKKKKKKEWTAKAVE</sequence>
<keyword evidence="3" id="KW-1185">Reference proteome</keyword>
<feature type="region of interest" description="Disordered" evidence="1">
    <location>
        <begin position="184"/>
        <end position="234"/>
    </location>
</feature>
<dbReference type="AlphaFoldDB" id="A0A813HRV6"/>
<name>A0A813HRV6_POLGL</name>
<evidence type="ECO:0000256" key="1">
    <source>
        <dbReference type="SAM" id="MobiDB-lite"/>
    </source>
</evidence>